<comment type="caution">
    <text evidence="1">The sequence shown here is derived from an EMBL/GenBank/DDBJ whole genome shotgun (WGS) entry which is preliminary data.</text>
</comment>
<dbReference type="AlphaFoldDB" id="A0A024GY23"/>
<accession>A0A024GY23</accession>
<dbReference type="Proteomes" id="UP000035722">
    <property type="component" value="Unassembled WGS sequence"/>
</dbReference>
<keyword evidence="2" id="KW-1185">Reference proteome</keyword>
<reference evidence="2" key="1">
    <citation type="journal article" date="2014" name="Genome Announc.">
        <title>Genome Sequence of Arthrobacter siccitolerans 4J27, a Xeroprotectant-Producing Desiccation-Tolerant Microorganism.</title>
        <authorList>
            <person name="Manzanera M."/>
            <person name="Santa-Cruz-Calvo L."/>
            <person name="Vilchez J.I."/>
            <person name="Garcia-Fontana C."/>
            <person name="Silva-Castro G.A."/>
            <person name="Calvo C."/>
            <person name="Gonzalez-Lopez J."/>
        </authorList>
    </citation>
    <scope>NUCLEOTIDE SEQUENCE [LARGE SCALE GENOMIC DNA]</scope>
    <source>
        <strain evidence="2">4J27</strain>
    </source>
</reference>
<gene>
    <name evidence="1" type="ORF">ARTSIC4J27_413</name>
</gene>
<name>A0A024GY23_9MICC</name>
<sequence length="50" mass="5544">MEELMRSRVGLMKSELTLKPVDAAILSPRSEAPVARNAFTDWTRQGGKKA</sequence>
<organism evidence="1 2">
    <name type="scientific">Pseudarthrobacter siccitolerans</name>
    <dbReference type="NCBI Taxonomy" id="861266"/>
    <lineage>
        <taxon>Bacteria</taxon>
        <taxon>Bacillati</taxon>
        <taxon>Actinomycetota</taxon>
        <taxon>Actinomycetes</taxon>
        <taxon>Micrococcales</taxon>
        <taxon>Micrococcaceae</taxon>
        <taxon>Pseudarthrobacter</taxon>
    </lineage>
</organism>
<dbReference type="EMBL" id="CAQI01000027">
    <property type="protein sequence ID" value="CCQ44487.1"/>
    <property type="molecule type" value="Genomic_DNA"/>
</dbReference>
<protein>
    <submittedName>
        <fullName evidence="1">Uncharacterized protein</fullName>
    </submittedName>
</protein>
<evidence type="ECO:0000313" key="1">
    <source>
        <dbReference type="EMBL" id="CCQ44487.1"/>
    </source>
</evidence>
<proteinExistence type="predicted"/>
<evidence type="ECO:0000313" key="2">
    <source>
        <dbReference type="Proteomes" id="UP000035722"/>
    </source>
</evidence>